<dbReference type="PANTHER" id="PTHR43108">
    <property type="entry name" value="N-ACETYLGLUCOSAMINE-6-SULFATASE FAMILY MEMBER"/>
    <property type="match status" value="1"/>
</dbReference>
<dbReference type="Proteomes" id="UP001163105">
    <property type="component" value="Unassembled WGS sequence"/>
</dbReference>
<comment type="similarity">
    <text evidence="1">Belongs to the sulfatase family.</text>
</comment>
<dbReference type="PROSITE" id="PS00523">
    <property type="entry name" value="SULFATASE_1"/>
    <property type="match status" value="1"/>
</dbReference>
<keyword evidence="8" id="KW-1185">Reference proteome</keyword>
<dbReference type="InterPro" id="IPR000917">
    <property type="entry name" value="Sulfatase_N"/>
</dbReference>
<dbReference type="SUPFAM" id="SSF53649">
    <property type="entry name" value="Alkaline phosphatase-like"/>
    <property type="match status" value="1"/>
</dbReference>
<feature type="domain" description="Sulfatase N-terminal" evidence="6">
    <location>
        <begin position="12"/>
        <end position="341"/>
    </location>
</feature>
<keyword evidence="2" id="KW-0732">Signal</keyword>
<dbReference type="EMBL" id="JAQHRD010000012">
    <property type="protein sequence ID" value="KAJ6437391.1"/>
    <property type="molecule type" value="Genomic_DNA"/>
</dbReference>
<evidence type="ECO:0000256" key="5">
    <source>
        <dbReference type="PIRSR" id="PIRSR000972-50"/>
    </source>
</evidence>
<evidence type="ECO:0000256" key="2">
    <source>
        <dbReference type="ARBA" id="ARBA00022729"/>
    </source>
</evidence>
<dbReference type="Gene3D" id="3.40.720.10">
    <property type="entry name" value="Alkaline Phosphatase, subunit A"/>
    <property type="match status" value="1"/>
</dbReference>
<keyword evidence="4" id="KW-0325">Glycoprotein</keyword>
<comment type="PTM">
    <text evidence="5">The conversion to 3-oxoalanine (also known as C-formylglycine, FGly), of a serine or cysteine residue in prokaryotes and of a cysteine residue in eukaryotes, is critical for catalytic activity.</text>
</comment>
<protein>
    <submittedName>
        <fullName evidence="7">Arylsulfatase</fullName>
    </submittedName>
</protein>
<dbReference type="GO" id="GO:0018958">
    <property type="term" value="P:phenol-containing compound metabolic process"/>
    <property type="evidence" value="ECO:0007669"/>
    <property type="project" value="InterPro"/>
</dbReference>
<organism evidence="7 8">
    <name type="scientific">Purpureocillium lavendulum</name>
    <dbReference type="NCBI Taxonomy" id="1247861"/>
    <lineage>
        <taxon>Eukaryota</taxon>
        <taxon>Fungi</taxon>
        <taxon>Dikarya</taxon>
        <taxon>Ascomycota</taxon>
        <taxon>Pezizomycotina</taxon>
        <taxon>Sordariomycetes</taxon>
        <taxon>Hypocreomycetidae</taxon>
        <taxon>Hypocreales</taxon>
        <taxon>Ophiocordycipitaceae</taxon>
        <taxon>Purpureocillium</taxon>
    </lineage>
</organism>
<dbReference type="Pfam" id="PF00884">
    <property type="entry name" value="Sulfatase"/>
    <property type="match status" value="1"/>
</dbReference>
<comment type="caution">
    <text evidence="7">The sequence shown here is derived from an EMBL/GenBank/DDBJ whole genome shotgun (WGS) entry which is preliminary data.</text>
</comment>
<evidence type="ECO:0000313" key="8">
    <source>
        <dbReference type="Proteomes" id="UP001163105"/>
    </source>
</evidence>
<dbReference type="GO" id="GO:0005539">
    <property type="term" value="F:glycosaminoglycan binding"/>
    <property type="evidence" value="ECO:0007669"/>
    <property type="project" value="TreeGrafter"/>
</dbReference>
<evidence type="ECO:0000313" key="7">
    <source>
        <dbReference type="EMBL" id="KAJ6437391.1"/>
    </source>
</evidence>
<proteinExistence type="inferred from homology"/>
<gene>
    <name evidence="7" type="ORF">O9K51_09947</name>
</gene>
<dbReference type="GO" id="GO:0008449">
    <property type="term" value="F:N-acetylglucosamine-6-sulfatase activity"/>
    <property type="evidence" value="ECO:0007669"/>
    <property type="project" value="TreeGrafter"/>
</dbReference>
<dbReference type="AlphaFoldDB" id="A0AB34FFE2"/>
<feature type="modified residue" description="3-oxoalanine (Cys)" evidence="5">
    <location>
        <position position="41"/>
    </location>
</feature>
<dbReference type="PIRSF" id="PIRSF000972">
    <property type="entry name" value="Arylsulf_plant"/>
    <property type="match status" value="1"/>
</dbReference>
<evidence type="ECO:0000256" key="1">
    <source>
        <dbReference type="ARBA" id="ARBA00008779"/>
    </source>
</evidence>
<evidence type="ECO:0000256" key="4">
    <source>
        <dbReference type="ARBA" id="ARBA00023180"/>
    </source>
</evidence>
<reference evidence="7" key="1">
    <citation type="submission" date="2023-01" db="EMBL/GenBank/DDBJ databases">
        <title>The growth and conidiation of Purpureocillium lavendulum are regulated by nitrogen source and histone H3K14 acetylation.</title>
        <authorList>
            <person name="Tang P."/>
            <person name="Han J."/>
            <person name="Zhang C."/>
            <person name="Tang P."/>
            <person name="Qi F."/>
            <person name="Zhang K."/>
            <person name="Liang L."/>
        </authorList>
    </citation>
    <scope>NUCLEOTIDE SEQUENCE</scope>
    <source>
        <strain evidence="7">YMF1.00683</strain>
    </source>
</reference>
<evidence type="ECO:0000259" key="6">
    <source>
        <dbReference type="Pfam" id="PF00884"/>
    </source>
</evidence>
<dbReference type="PANTHER" id="PTHR43108:SF8">
    <property type="entry name" value="SD21168P"/>
    <property type="match status" value="1"/>
</dbReference>
<dbReference type="CDD" id="cd16147">
    <property type="entry name" value="G6S"/>
    <property type="match status" value="1"/>
</dbReference>
<dbReference type="GO" id="GO:0004065">
    <property type="term" value="F:arylsulfatase activity"/>
    <property type="evidence" value="ECO:0007669"/>
    <property type="project" value="InterPro"/>
</dbReference>
<sequence>MIITDDQDLHMKSMDFMPHVRSKLAGHGLTFQKHYCTSALCCPSRVSLMTGKCVHNTNVTDVRVPWGAYPKFVSQGLNDDYLPLWLQDAGVNTYYVGKLMNGHSIKTYRNPPVRGWTGSHFLLEPGTYDYLNSTWALDNGDWESHLGVNAIDVTTQHSVDMLQRASSDDKPFFMVVAPAVPHVGINATGNGQTFFPIPQDKWKRAFSDKIVPRTPNWNPATQGSGASWLRNLPRQNASVVDGLDELYRARIRCIAGLDDMVDRLVSVLDEQGILENTHVVFTTDNGYHIGQHRMGPGKKQGYETDINIPMVWRGPGVPSGKVIDAVSTHTDLAPTFLTLFGLPLRDNLDGRTIPAIVVPPQASGSGSGKSNNNKAGEHVNIEMWGPSNPYEVDPYTSIRVLGEKNNTYKGLRVVGDAYSLYYAVWCTNEHELYDVAADAHQTTNLLLKGRVVVPVDGTPLLGLGRPLEQVVARLDALLMVLKTCVGAQCTRPWRTLHPRGDVATLADAVRPAFDAFYARQPRVSFSACKMGYLTEFEGPQAVVPYPG</sequence>
<dbReference type="InterPro" id="IPR012083">
    <property type="entry name" value="Arylsulfatase"/>
</dbReference>
<evidence type="ECO:0000256" key="3">
    <source>
        <dbReference type="ARBA" id="ARBA00022801"/>
    </source>
</evidence>
<dbReference type="InterPro" id="IPR017850">
    <property type="entry name" value="Alkaline_phosphatase_core_sf"/>
</dbReference>
<dbReference type="InterPro" id="IPR024607">
    <property type="entry name" value="Sulfatase_CS"/>
</dbReference>
<keyword evidence="3" id="KW-0378">Hydrolase</keyword>
<name>A0AB34FFE2_9HYPO</name>
<accession>A0AB34FFE2</accession>